<organism evidence="2 3">
    <name type="scientific">Neomesorhizobium albiziae</name>
    <dbReference type="NCBI Taxonomy" id="335020"/>
    <lineage>
        <taxon>Bacteria</taxon>
        <taxon>Pseudomonadati</taxon>
        <taxon>Pseudomonadota</taxon>
        <taxon>Alphaproteobacteria</taxon>
        <taxon>Hyphomicrobiales</taxon>
        <taxon>Phyllobacteriaceae</taxon>
        <taxon>Neomesorhizobium</taxon>
    </lineage>
</organism>
<proteinExistence type="predicted"/>
<protein>
    <submittedName>
        <fullName evidence="2">Uncharacterized protein</fullName>
    </submittedName>
</protein>
<evidence type="ECO:0000313" key="3">
    <source>
        <dbReference type="Proteomes" id="UP000323300"/>
    </source>
</evidence>
<keyword evidence="3" id="KW-1185">Reference proteome</keyword>
<dbReference type="EMBL" id="FOSL01000037">
    <property type="protein sequence ID" value="SFL12995.1"/>
    <property type="molecule type" value="Genomic_DNA"/>
</dbReference>
<sequence>MIRLLIAAALGYAAYRIVEETVASIPRDFEPMPDAPRKPQPGASRPARRG</sequence>
<name>A0A1I4F4T6_9HYPH</name>
<feature type="region of interest" description="Disordered" evidence="1">
    <location>
        <begin position="26"/>
        <end position="50"/>
    </location>
</feature>
<dbReference type="Proteomes" id="UP000323300">
    <property type="component" value="Unassembled WGS sequence"/>
</dbReference>
<gene>
    <name evidence="2" type="ORF">SAMN04488498_13712</name>
</gene>
<dbReference type="AlphaFoldDB" id="A0A1I4F4T6"/>
<evidence type="ECO:0000313" key="2">
    <source>
        <dbReference type="EMBL" id="SFL12995.1"/>
    </source>
</evidence>
<evidence type="ECO:0000256" key="1">
    <source>
        <dbReference type="SAM" id="MobiDB-lite"/>
    </source>
</evidence>
<dbReference type="RefSeq" id="WP_188130611.1">
    <property type="nucleotide sequence ID" value="NZ_BSPE01000065.1"/>
</dbReference>
<reference evidence="2 3" key="1">
    <citation type="submission" date="2016-10" db="EMBL/GenBank/DDBJ databases">
        <authorList>
            <person name="Varghese N."/>
            <person name="Submissions S."/>
        </authorList>
    </citation>
    <scope>NUCLEOTIDE SEQUENCE [LARGE SCALE GENOMIC DNA]</scope>
    <source>
        <strain evidence="2 3">DSM 21822</strain>
    </source>
</reference>
<accession>A0A1I4F4T6</accession>